<dbReference type="AlphaFoldDB" id="A0A644Z9G2"/>
<accession>A0A644Z9G2</accession>
<evidence type="ECO:0000313" key="2">
    <source>
        <dbReference type="EMBL" id="MPM37287.1"/>
    </source>
</evidence>
<sequence>METIRVRYRPQRPDAGRINAGNGGTDRRGAGGQHQLVIGLLVDLTRLQLFHAYSFLLPVNGEHLVPGTHIHAEPRPHDLGLLYQQRVPGADHVSHIIGQSAVGVGDILPALQKNNLRGFVQSAQTCGAAGASGNAAHNHDLRHNFLLLTVRPPRGETHIVFSLVYP</sequence>
<dbReference type="EMBL" id="VSSQ01007893">
    <property type="protein sequence ID" value="MPM37287.1"/>
    <property type="molecule type" value="Genomic_DNA"/>
</dbReference>
<feature type="region of interest" description="Disordered" evidence="1">
    <location>
        <begin position="10"/>
        <end position="29"/>
    </location>
</feature>
<reference evidence="2" key="1">
    <citation type="submission" date="2019-08" db="EMBL/GenBank/DDBJ databases">
        <authorList>
            <person name="Kucharzyk K."/>
            <person name="Murdoch R.W."/>
            <person name="Higgins S."/>
            <person name="Loffler F."/>
        </authorList>
    </citation>
    <scope>NUCLEOTIDE SEQUENCE</scope>
</reference>
<proteinExistence type="predicted"/>
<gene>
    <name evidence="2" type="ORF">SDC9_83896</name>
</gene>
<comment type="caution">
    <text evidence="2">The sequence shown here is derived from an EMBL/GenBank/DDBJ whole genome shotgun (WGS) entry which is preliminary data.</text>
</comment>
<protein>
    <submittedName>
        <fullName evidence="2">Uncharacterized protein</fullName>
    </submittedName>
</protein>
<organism evidence="2">
    <name type="scientific">bioreactor metagenome</name>
    <dbReference type="NCBI Taxonomy" id="1076179"/>
    <lineage>
        <taxon>unclassified sequences</taxon>
        <taxon>metagenomes</taxon>
        <taxon>ecological metagenomes</taxon>
    </lineage>
</organism>
<name>A0A644Z9G2_9ZZZZ</name>
<evidence type="ECO:0000256" key="1">
    <source>
        <dbReference type="SAM" id="MobiDB-lite"/>
    </source>
</evidence>